<feature type="transmembrane region" description="Helical" evidence="6">
    <location>
        <begin position="122"/>
        <end position="147"/>
    </location>
</feature>
<feature type="transmembrane region" description="Helical" evidence="6">
    <location>
        <begin position="9"/>
        <end position="29"/>
    </location>
</feature>
<dbReference type="OrthoDB" id="3026777at2759"/>
<dbReference type="SUPFAM" id="SSF103473">
    <property type="entry name" value="MFS general substrate transporter"/>
    <property type="match status" value="1"/>
</dbReference>
<feature type="transmembrane region" description="Helical" evidence="6">
    <location>
        <begin position="361"/>
        <end position="379"/>
    </location>
</feature>
<dbReference type="AlphaFoldDB" id="A0A7M6DP25"/>
<protein>
    <recommendedName>
        <fullName evidence="9">Solute carrier family 46 member 3</fullName>
    </recommendedName>
</protein>
<feature type="transmembrane region" description="Helical" evidence="6">
    <location>
        <begin position="159"/>
        <end position="181"/>
    </location>
</feature>
<sequence length="496" mass="54707">MFRPTSEPIIFLYATIYMINLSILPQFVLQKLCLQKHNGNASSCSVSEVEEVDQELQKSASEWWFIIIASAQIPSVITCLIWGPLSDAIGRRASIYVVPSVSLIQNLVFVGCAYFATSHMGFVVLGFCLSTLFGQFPGVISLCYGFITEVTADNKEARIARLAFVDASIFFAGVLSGLGAGQLLERLGFVAVFIFSITINTFLLLYITFLLPDLKKLRQKEAMKSTEEEAEELQAINAKAKEAGEENADETSSSTSEDSKGSPQKFCLSLLNPYTQIKQVFRVIFAKDTRRMVLPPLLAFTFSIYAYVGDLTSTALYLKGPPFLMTADYIGYYYAIQACLRGIGVISVTQISHRFLHLSDMNLMLFGIASEAITYTAIGLSKTRTQVYCVNIIGLGLPVANALLRGYTTKQVAPENYGALLAAFASLDCLAYTTNAITLEIYRATLDSYPGAMFVFLGACAGVAFLIMFIFKFYIRRFPAKTPEALMEKSELKSDL</sequence>
<dbReference type="GeneID" id="136804151"/>
<evidence type="ECO:0000256" key="4">
    <source>
        <dbReference type="ARBA" id="ARBA00023136"/>
    </source>
</evidence>
<dbReference type="Proteomes" id="UP000594262">
    <property type="component" value="Unplaced"/>
</dbReference>
<evidence type="ECO:0000313" key="7">
    <source>
        <dbReference type="EnsemblMetazoa" id="CLYHEMP019220.1"/>
    </source>
</evidence>
<dbReference type="EnsemblMetazoa" id="CLYHEMT019220.1">
    <property type="protein sequence ID" value="CLYHEMP019220.1"/>
    <property type="gene ID" value="CLYHEMG019220"/>
</dbReference>
<dbReference type="GO" id="GO:0022857">
    <property type="term" value="F:transmembrane transporter activity"/>
    <property type="evidence" value="ECO:0007669"/>
    <property type="project" value="InterPro"/>
</dbReference>
<dbReference type="PANTHER" id="PTHR23507">
    <property type="entry name" value="ZGC:174356"/>
    <property type="match status" value="1"/>
</dbReference>
<feature type="transmembrane region" description="Helical" evidence="6">
    <location>
        <begin position="330"/>
        <end position="349"/>
    </location>
</feature>
<keyword evidence="8" id="KW-1185">Reference proteome</keyword>
<dbReference type="Pfam" id="PF07690">
    <property type="entry name" value="MFS_1"/>
    <property type="match status" value="1"/>
</dbReference>
<dbReference type="Gene3D" id="1.20.1250.20">
    <property type="entry name" value="MFS general substrate transporter like domains"/>
    <property type="match status" value="1"/>
</dbReference>
<feature type="transmembrane region" description="Helical" evidence="6">
    <location>
        <begin position="63"/>
        <end position="83"/>
    </location>
</feature>
<dbReference type="PANTHER" id="PTHR23507:SF1">
    <property type="entry name" value="FI18259P1-RELATED"/>
    <property type="match status" value="1"/>
</dbReference>
<feature type="transmembrane region" description="Helical" evidence="6">
    <location>
        <begin position="95"/>
        <end position="116"/>
    </location>
</feature>
<evidence type="ECO:0000313" key="8">
    <source>
        <dbReference type="Proteomes" id="UP000594262"/>
    </source>
</evidence>
<feature type="transmembrane region" description="Helical" evidence="6">
    <location>
        <begin position="187"/>
        <end position="211"/>
    </location>
</feature>
<evidence type="ECO:0000256" key="6">
    <source>
        <dbReference type="SAM" id="Phobius"/>
    </source>
</evidence>
<dbReference type="GO" id="GO:0016020">
    <property type="term" value="C:membrane"/>
    <property type="evidence" value="ECO:0007669"/>
    <property type="project" value="UniProtKB-SubCell"/>
</dbReference>
<evidence type="ECO:0000256" key="5">
    <source>
        <dbReference type="SAM" id="MobiDB-lite"/>
    </source>
</evidence>
<accession>A0A7M6DP25</accession>
<feature type="transmembrane region" description="Helical" evidence="6">
    <location>
        <begin position="385"/>
        <end position="404"/>
    </location>
</feature>
<keyword evidence="2 6" id="KW-0812">Transmembrane</keyword>
<feature type="transmembrane region" description="Helical" evidence="6">
    <location>
        <begin position="416"/>
        <end position="437"/>
    </location>
</feature>
<evidence type="ECO:0008006" key="9">
    <source>
        <dbReference type="Google" id="ProtNLM"/>
    </source>
</evidence>
<evidence type="ECO:0000256" key="2">
    <source>
        <dbReference type="ARBA" id="ARBA00022692"/>
    </source>
</evidence>
<reference evidence="7" key="1">
    <citation type="submission" date="2021-01" db="UniProtKB">
        <authorList>
            <consortium name="EnsemblMetazoa"/>
        </authorList>
    </citation>
    <scope>IDENTIFICATION</scope>
</reference>
<dbReference type="InterPro" id="IPR011701">
    <property type="entry name" value="MFS"/>
</dbReference>
<feature type="region of interest" description="Disordered" evidence="5">
    <location>
        <begin position="240"/>
        <end position="262"/>
    </location>
</feature>
<feature type="transmembrane region" description="Helical" evidence="6">
    <location>
        <begin position="449"/>
        <end position="471"/>
    </location>
</feature>
<organism evidence="7 8">
    <name type="scientific">Clytia hemisphaerica</name>
    <dbReference type="NCBI Taxonomy" id="252671"/>
    <lineage>
        <taxon>Eukaryota</taxon>
        <taxon>Metazoa</taxon>
        <taxon>Cnidaria</taxon>
        <taxon>Hydrozoa</taxon>
        <taxon>Hydroidolina</taxon>
        <taxon>Leptothecata</taxon>
        <taxon>Obeliida</taxon>
        <taxon>Clytiidae</taxon>
        <taxon>Clytia</taxon>
    </lineage>
</organism>
<name>A0A7M6DP25_9CNID</name>
<dbReference type="InterPro" id="IPR036259">
    <property type="entry name" value="MFS_trans_sf"/>
</dbReference>
<feature type="transmembrane region" description="Helical" evidence="6">
    <location>
        <begin position="297"/>
        <end position="318"/>
    </location>
</feature>
<dbReference type="RefSeq" id="XP_066916988.1">
    <property type="nucleotide sequence ID" value="XM_067060887.1"/>
</dbReference>
<evidence type="ECO:0000256" key="1">
    <source>
        <dbReference type="ARBA" id="ARBA00004141"/>
    </source>
</evidence>
<keyword evidence="3 6" id="KW-1133">Transmembrane helix</keyword>
<proteinExistence type="predicted"/>
<comment type="subcellular location">
    <subcellularLocation>
        <location evidence="1">Membrane</location>
        <topology evidence="1">Multi-pass membrane protein</topology>
    </subcellularLocation>
</comment>
<evidence type="ECO:0000256" key="3">
    <source>
        <dbReference type="ARBA" id="ARBA00022989"/>
    </source>
</evidence>
<keyword evidence="4 6" id="KW-0472">Membrane</keyword>